<organism evidence="2 3">
    <name type="scientific">Brachyspira catarrhinii</name>
    <dbReference type="NCBI Taxonomy" id="2528966"/>
    <lineage>
        <taxon>Bacteria</taxon>
        <taxon>Pseudomonadati</taxon>
        <taxon>Spirochaetota</taxon>
        <taxon>Spirochaetia</taxon>
        <taxon>Brachyspirales</taxon>
        <taxon>Brachyspiraceae</taxon>
        <taxon>Brachyspira</taxon>
    </lineage>
</organism>
<dbReference type="PANTHER" id="PTHR43698:SF1">
    <property type="entry name" value="BLL4564 PROTEIN"/>
    <property type="match status" value="1"/>
</dbReference>
<keyword evidence="3" id="KW-1185">Reference proteome</keyword>
<reference evidence="2 3" key="1">
    <citation type="journal article" date="2019" name="Anaerobe">
        <title>Brachyspira catarrhinii sp. nov., an anaerobic intestinal spirochaete isolated from vervet monkeys may have been misidentified as Brachyspira aalborgi in previous studies.</title>
        <authorList>
            <person name="Phillips N.D."/>
            <person name="La T."/>
            <person name="Hampson D.J."/>
        </authorList>
    </citation>
    <scope>NUCLEOTIDE SEQUENCE [LARGE SCALE GENOMIC DNA]</scope>
    <source>
        <strain evidence="2 3">Z12</strain>
    </source>
</reference>
<dbReference type="CDD" id="cd02233">
    <property type="entry name" value="cupin_HNL-like"/>
    <property type="match status" value="1"/>
</dbReference>
<comment type="caution">
    <text evidence="2">The sequence shown here is derived from an EMBL/GenBank/DDBJ whole genome shotgun (WGS) entry which is preliminary data.</text>
</comment>
<gene>
    <name evidence="2" type="ORF">EZH24_10930</name>
</gene>
<dbReference type="InterPro" id="IPR011051">
    <property type="entry name" value="RmlC_Cupin_sf"/>
</dbReference>
<dbReference type="RefSeq" id="WP_137999144.1">
    <property type="nucleotide sequence ID" value="NZ_SJDU01000400.1"/>
</dbReference>
<accession>A0ABY2TN98</accession>
<name>A0ABY2TN98_9SPIR</name>
<evidence type="ECO:0000259" key="1">
    <source>
        <dbReference type="Pfam" id="PF07883"/>
    </source>
</evidence>
<dbReference type="PANTHER" id="PTHR43698">
    <property type="entry name" value="RIBD C-TERMINAL DOMAIN CONTAINING PROTEIN"/>
    <property type="match status" value="1"/>
</dbReference>
<dbReference type="SUPFAM" id="SSF51182">
    <property type="entry name" value="RmlC-like cupins"/>
    <property type="match status" value="1"/>
</dbReference>
<evidence type="ECO:0000313" key="3">
    <source>
        <dbReference type="Proteomes" id="UP000310168"/>
    </source>
</evidence>
<dbReference type="InterPro" id="IPR013096">
    <property type="entry name" value="Cupin_2"/>
</dbReference>
<protein>
    <submittedName>
        <fullName evidence="2">Cupin domain-containing protein</fullName>
    </submittedName>
</protein>
<dbReference type="Gene3D" id="2.60.120.10">
    <property type="entry name" value="Jelly Rolls"/>
    <property type="match status" value="1"/>
</dbReference>
<dbReference type="InterPro" id="IPR014710">
    <property type="entry name" value="RmlC-like_jellyroll"/>
</dbReference>
<proteinExistence type="predicted"/>
<dbReference type="InterPro" id="IPR047263">
    <property type="entry name" value="HNL-like_cupin"/>
</dbReference>
<feature type="domain" description="Cupin type-2" evidence="1">
    <location>
        <begin position="63"/>
        <end position="119"/>
    </location>
</feature>
<dbReference type="Proteomes" id="UP000310168">
    <property type="component" value="Unassembled WGS sequence"/>
</dbReference>
<sequence>MTTFALSCSNNVSSEYPAPPLEATFVKSGTGQKFTGSEEYFTGEVEGEYITAPNSASQFSVAYVTFQAGARSAWHTHPAGQHLIVIEGIGLTQEDGKPIREIRAGDVLYCPPNVKHWHGASPNSYMKHAAITGVSNGSGVTWMEKVTDEEYNKR</sequence>
<dbReference type="EMBL" id="SJDU01000400">
    <property type="protein sequence ID" value="TKZ29601.1"/>
    <property type="molecule type" value="Genomic_DNA"/>
</dbReference>
<dbReference type="Pfam" id="PF07883">
    <property type="entry name" value="Cupin_2"/>
    <property type="match status" value="1"/>
</dbReference>
<evidence type="ECO:0000313" key="2">
    <source>
        <dbReference type="EMBL" id="TKZ29601.1"/>
    </source>
</evidence>